<name>A0A6B8VJL1_9CORY</name>
<dbReference type="InterPro" id="IPR000705">
    <property type="entry name" value="Galactokinase"/>
</dbReference>
<proteinExistence type="predicted"/>
<dbReference type="InterPro" id="IPR020568">
    <property type="entry name" value="Ribosomal_Su5_D2-typ_SF"/>
</dbReference>
<evidence type="ECO:0000256" key="2">
    <source>
        <dbReference type="ARBA" id="ARBA00022840"/>
    </source>
</evidence>
<dbReference type="InterPro" id="IPR019539">
    <property type="entry name" value="GalKase_N"/>
</dbReference>
<dbReference type="SUPFAM" id="SSF55060">
    <property type="entry name" value="GHMP Kinase, C-terminal domain"/>
    <property type="match status" value="1"/>
</dbReference>
<dbReference type="InterPro" id="IPR036554">
    <property type="entry name" value="GHMP_kinase_C_sf"/>
</dbReference>
<evidence type="ECO:0000313" key="4">
    <source>
        <dbReference type="EMBL" id="QGU01654.1"/>
    </source>
</evidence>
<dbReference type="PANTHER" id="PTHR10457:SF7">
    <property type="entry name" value="GALACTOKINASE-RELATED"/>
    <property type="match status" value="1"/>
</dbReference>
<dbReference type="KEGG" id="ckw:CKALI_03875"/>
<dbReference type="GO" id="GO:0004335">
    <property type="term" value="F:galactokinase activity"/>
    <property type="evidence" value="ECO:0007669"/>
    <property type="project" value="InterPro"/>
</dbReference>
<accession>A0A6B8VJL1</accession>
<dbReference type="SUPFAM" id="SSF54211">
    <property type="entry name" value="Ribosomal protein S5 domain 2-like"/>
    <property type="match status" value="1"/>
</dbReference>
<dbReference type="Gene3D" id="3.30.230.10">
    <property type="match status" value="1"/>
</dbReference>
<dbReference type="GO" id="GO:0005524">
    <property type="term" value="F:ATP binding"/>
    <property type="evidence" value="ECO:0007669"/>
    <property type="project" value="UniProtKB-KW"/>
</dbReference>
<dbReference type="InterPro" id="IPR014721">
    <property type="entry name" value="Ribsml_uS5_D2-typ_fold_subgr"/>
</dbReference>
<dbReference type="RefSeq" id="WP_197079755.1">
    <property type="nucleotide sequence ID" value="NZ_CP046452.1"/>
</dbReference>
<evidence type="ECO:0000313" key="5">
    <source>
        <dbReference type="Proteomes" id="UP000427071"/>
    </source>
</evidence>
<dbReference type="PRINTS" id="PR00473">
    <property type="entry name" value="GALCTOKINASE"/>
</dbReference>
<reference evidence="5" key="1">
    <citation type="submission" date="2019-11" db="EMBL/GenBank/DDBJ databases">
        <title>Complete genome sequence of Corynebacterium kalinowskii 1959, a novel Corynebacterium species isolated from soil of a small paddock in Vilsendorf, Germany.</title>
        <authorList>
            <person name="Schaffert L."/>
            <person name="Ruwe M."/>
            <person name="Milse J."/>
            <person name="Hanuschka K."/>
            <person name="Ortseifen V."/>
            <person name="Droste J."/>
            <person name="Brandt D."/>
            <person name="Schlueter L."/>
            <person name="Kutter Y."/>
            <person name="Vinke S."/>
            <person name="Viehoefer P."/>
            <person name="Jacob L."/>
            <person name="Luebke N.-C."/>
            <person name="Schulte-Berndt E."/>
            <person name="Hain C."/>
            <person name="Linder M."/>
            <person name="Schmidt P."/>
            <person name="Wollenschlaeger L."/>
            <person name="Luttermann T."/>
            <person name="Thieme E."/>
            <person name="Hassa J."/>
            <person name="Haak M."/>
            <person name="Wittchen M."/>
            <person name="Mentz A."/>
            <person name="Persicke M."/>
            <person name="Busche T."/>
            <person name="Ruckert C."/>
        </authorList>
    </citation>
    <scope>NUCLEOTIDE SEQUENCE [LARGE SCALE GENOMIC DNA]</scope>
    <source>
        <strain evidence="5">1959</strain>
    </source>
</reference>
<dbReference type="Gene3D" id="3.30.70.890">
    <property type="entry name" value="GHMP kinase, C-terminal domain"/>
    <property type="match status" value="1"/>
</dbReference>
<dbReference type="Pfam" id="PF10509">
    <property type="entry name" value="GalKase_gal_bdg"/>
    <property type="match status" value="1"/>
</dbReference>
<dbReference type="GO" id="GO:0005829">
    <property type="term" value="C:cytosol"/>
    <property type="evidence" value="ECO:0007669"/>
    <property type="project" value="TreeGrafter"/>
</dbReference>
<organism evidence="4 5">
    <name type="scientific">Corynebacterium kalinowskii</name>
    <dbReference type="NCBI Taxonomy" id="2675216"/>
    <lineage>
        <taxon>Bacteria</taxon>
        <taxon>Bacillati</taxon>
        <taxon>Actinomycetota</taxon>
        <taxon>Actinomycetes</taxon>
        <taxon>Mycobacteriales</taxon>
        <taxon>Corynebacteriaceae</taxon>
        <taxon>Corynebacterium</taxon>
    </lineage>
</organism>
<keyword evidence="2" id="KW-0067">ATP-binding</keyword>
<keyword evidence="5" id="KW-1185">Reference proteome</keyword>
<keyword evidence="1" id="KW-0547">Nucleotide-binding</keyword>
<dbReference type="GO" id="GO:0006012">
    <property type="term" value="P:galactose metabolic process"/>
    <property type="evidence" value="ECO:0007669"/>
    <property type="project" value="InterPro"/>
</dbReference>
<feature type="domain" description="Galactokinase N-terminal" evidence="3">
    <location>
        <begin position="18"/>
        <end position="66"/>
    </location>
</feature>
<dbReference type="PANTHER" id="PTHR10457">
    <property type="entry name" value="MEVALONATE KINASE/GALACTOKINASE"/>
    <property type="match status" value="1"/>
</dbReference>
<sequence length="415" mass="44787">MPVWLHPDAQLIDRVAELHQQSYDSTVPRTAVSPATWNFLGEHTDHVGGLVINATAPLHVAVAASPREDDTIMVTTHELDVDGDVQSFTDSVTLYEVSQCAAQLQHGGSDASPSLTLGGPGVRLAGVVWSMVNRQYLSRDTKGFNITVVSEIPARVGLGDEVAAEVAFASILAESSEHKLDAPLKARLAEICASSAQLFSAVPSFRARYTAALRGSEDAFNIVDYADGSVTHAPMLRDATDYASFLVALPHDEPVTDIAERKRFVDEAAAAFGVDYLRRLPDATQRVTQWLTAMHKANEADDYPGLEEAHRWLSFFERETERATKASMVLRARKAKEALSLVGDSQRDLESLYQVVPEKETALANLCLARGALAVRSAAARLAGAVIVHAEAKKSTNLISDLAADGFTVVPLRGC</sequence>
<protein>
    <submittedName>
        <fullName evidence="4">Galactokinase</fullName>
    </submittedName>
</protein>
<dbReference type="AlphaFoldDB" id="A0A6B8VJL1"/>
<dbReference type="PRINTS" id="PR00959">
    <property type="entry name" value="MEVGALKINASE"/>
</dbReference>
<dbReference type="Proteomes" id="UP000427071">
    <property type="component" value="Chromosome"/>
</dbReference>
<gene>
    <name evidence="4" type="ORF">CKALI_03875</name>
</gene>
<dbReference type="EMBL" id="CP046452">
    <property type="protein sequence ID" value="QGU01654.1"/>
    <property type="molecule type" value="Genomic_DNA"/>
</dbReference>
<evidence type="ECO:0000259" key="3">
    <source>
        <dbReference type="Pfam" id="PF10509"/>
    </source>
</evidence>
<evidence type="ECO:0000256" key="1">
    <source>
        <dbReference type="ARBA" id="ARBA00022741"/>
    </source>
</evidence>